<evidence type="ECO:0000313" key="13">
    <source>
        <dbReference type="Proteomes" id="UP001292094"/>
    </source>
</evidence>
<dbReference type="InterPro" id="IPR001128">
    <property type="entry name" value="Cyt_P450"/>
</dbReference>
<gene>
    <name evidence="12" type="ORF">Pmani_010967</name>
</gene>
<feature type="binding site" description="axial binding residue" evidence="9">
    <location>
        <position position="772"/>
    </location>
    <ligand>
        <name>heme</name>
        <dbReference type="ChEBI" id="CHEBI:30413"/>
    </ligand>
    <ligandPart>
        <name>Fe</name>
        <dbReference type="ChEBI" id="CHEBI:18248"/>
    </ligandPart>
</feature>
<dbReference type="GO" id="GO:0004497">
    <property type="term" value="F:monooxygenase activity"/>
    <property type="evidence" value="ECO:0007669"/>
    <property type="project" value="UniProtKB-KW"/>
</dbReference>
<dbReference type="InterPro" id="IPR036396">
    <property type="entry name" value="Cyt_P450_sf"/>
</dbReference>
<dbReference type="InterPro" id="IPR002401">
    <property type="entry name" value="Cyt_P450_E_grp-I"/>
</dbReference>
<evidence type="ECO:0008006" key="14">
    <source>
        <dbReference type="Google" id="ProtNLM"/>
    </source>
</evidence>
<proteinExistence type="inferred from homology"/>
<reference evidence="12" key="1">
    <citation type="submission" date="2023-11" db="EMBL/GenBank/DDBJ databases">
        <title>Genome assemblies of two species of porcelain crab, Petrolisthes cinctipes and Petrolisthes manimaculis (Anomura: Porcellanidae).</title>
        <authorList>
            <person name="Angst P."/>
        </authorList>
    </citation>
    <scope>NUCLEOTIDE SEQUENCE</scope>
    <source>
        <strain evidence="12">PB745_02</strain>
        <tissue evidence="12">Gill</tissue>
    </source>
</reference>
<dbReference type="AlphaFoldDB" id="A0AAE1Q0B9"/>
<evidence type="ECO:0000256" key="5">
    <source>
        <dbReference type="ARBA" id="ARBA00022824"/>
    </source>
</evidence>
<evidence type="ECO:0000256" key="4">
    <source>
        <dbReference type="ARBA" id="ARBA00022617"/>
    </source>
</evidence>
<dbReference type="GO" id="GO:0020037">
    <property type="term" value="F:heme binding"/>
    <property type="evidence" value="ECO:0007669"/>
    <property type="project" value="InterPro"/>
</dbReference>
<dbReference type="PANTHER" id="PTHR24291">
    <property type="entry name" value="CYTOCHROME P450 FAMILY 4"/>
    <property type="match status" value="1"/>
</dbReference>
<dbReference type="InterPro" id="IPR017972">
    <property type="entry name" value="Cyt_P450_CS"/>
</dbReference>
<evidence type="ECO:0000256" key="9">
    <source>
        <dbReference type="PIRSR" id="PIRSR602401-1"/>
    </source>
</evidence>
<keyword evidence="13" id="KW-1185">Reference proteome</keyword>
<dbReference type="InterPro" id="IPR050196">
    <property type="entry name" value="Cytochrome_P450_Monoox"/>
</dbReference>
<accession>A0AAE1Q0B9</accession>
<feature type="transmembrane region" description="Helical" evidence="11">
    <location>
        <begin position="320"/>
        <end position="342"/>
    </location>
</feature>
<sequence length="826" mass="93570">MESSSSSYEHCEQQAQTTSSNSAMSKDISKWTVGELRSFLKGRGVPASGYVKSQLLDMVRRAQQSPQILEEIQENDNEEITSNGDVYTGGCQCIGDDGGCKHVVALLFAVAEYTEKKGQQSCTDVASTWDKPHSLGKSNCRLDSIDCRSDGTTPQAVKPYPCNFNPILEVNTGYTSSDMDADMLDVALSNDNAVMLGRDDCVQGTKESTETGTTEEGRILEEIMLKEEEQDGNVEEQKVEKDEVRKIDKVCPMLTARPTPEAGPPEDEIDVTLKPINQASEAETVTPFPFFICTAVADIGGPGYKKIRYRMTWQLKMVELGISLVTYSVLTLLTVMLANWFYKRRQKVLLIEQIPGPKALPILGNALEVNVEPRDLFQVISGGSYIWSQITPLMRVWAGPFPLIQLFKCSVVEVILSSNKHLDKSRDYTFLHPWLGTGLLTSTGSKWHSRRKMLTPAFHFKILEDFLEVFNSQSTKMVEKLAKKADGQRFDIFPYITLCTLDVICETAMGVNIKAQDNSDSDYVKAVYRIGALVQQRQTRPWLQSDLLYRLIGSSKEHDACLKILHGFSYGTIRSRRIEFQKEKTNKLAKHMDDEIIGKKRRLAFLDLLLEYSEEGRGLSDEDIREEVDTFMFEGHDTTAAAINWSLYLLGCHPEIQARVHEELDMIFSSPDQPVTMAELREMKLTENCIKEALRLFPSVPFLARELQEEAVIDNYRIPEGTTVMVVTYRLHRDPDQFPDPERFDPDRFLPENVSKRHPYAYVPFSAGPRNCIGQKFALMEEKILLSSILRKYRAESCTRREDLRLLGELILRPENGNTVKLFPRV</sequence>
<keyword evidence="9" id="KW-0479">Metal-binding</keyword>
<feature type="compositionally biased region" description="Polar residues" evidence="10">
    <location>
        <begin position="1"/>
        <end position="24"/>
    </location>
</feature>
<evidence type="ECO:0000256" key="11">
    <source>
        <dbReference type="SAM" id="Phobius"/>
    </source>
</evidence>
<comment type="subcellular location">
    <subcellularLocation>
        <location evidence="2">Endoplasmic reticulum membrane</location>
    </subcellularLocation>
</comment>
<dbReference type="PROSITE" id="PS00086">
    <property type="entry name" value="CYTOCHROME_P450"/>
    <property type="match status" value="1"/>
</dbReference>
<keyword evidence="7" id="KW-0503">Monooxygenase</keyword>
<evidence type="ECO:0000256" key="1">
    <source>
        <dbReference type="ARBA" id="ARBA00001971"/>
    </source>
</evidence>
<comment type="caution">
    <text evidence="12">The sequence shown here is derived from an EMBL/GenBank/DDBJ whole genome shotgun (WGS) entry which is preliminary data.</text>
</comment>
<comment type="cofactor">
    <cofactor evidence="1 9">
        <name>heme</name>
        <dbReference type="ChEBI" id="CHEBI:30413"/>
    </cofactor>
</comment>
<comment type="similarity">
    <text evidence="3">Belongs to the cytochrome P450 family.</text>
</comment>
<feature type="region of interest" description="Disordered" evidence="10">
    <location>
        <begin position="1"/>
        <end position="26"/>
    </location>
</feature>
<dbReference type="PRINTS" id="PR00463">
    <property type="entry name" value="EP450I"/>
</dbReference>
<keyword evidence="7" id="KW-0560">Oxidoreductase</keyword>
<keyword evidence="8 11" id="KW-0472">Membrane</keyword>
<dbReference type="Pfam" id="PF00067">
    <property type="entry name" value="p450"/>
    <property type="match status" value="1"/>
</dbReference>
<protein>
    <recommendedName>
        <fullName evidence="14">Cytochrome P450</fullName>
    </recommendedName>
</protein>
<keyword evidence="5" id="KW-0256">Endoplasmic reticulum</keyword>
<dbReference type="GO" id="GO:0005506">
    <property type="term" value="F:iron ion binding"/>
    <property type="evidence" value="ECO:0007669"/>
    <property type="project" value="InterPro"/>
</dbReference>
<evidence type="ECO:0000256" key="8">
    <source>
        <dbReference type="ARBA" id="ARBA00023136"/>
    </source>
</evidence>
<evidence type="ECO:0000256" key="10">
    <source>
        <dbReference type="SAM" id="MobiDB-lite"/>
    </source>
</evidence>
<name>A0AAE1Q0B9_9EUCA</name>
<evidence type="ECO:0000256" key="6">
    <source>
        <dbReference type="ARBA" id="ARBA00023004"/>
    </source>
</evidence>
<dbReference type="EMBL" id="JAWZYT010000875">
    <property type="protein sequence ID" value="KAK4318015.1"/>
    <property type="molecule type" value="Genomic_DNA"/>
</dbReference>
<dbReference type="InterPro" id="IPR036361">
    <property type="entry name" value="SAP_dom_sf"/>
</dbReference>
<dbReference type="Gene3D" id="1.10.720.30">
    <property type="entry name" value="SAP domain"/>
    <property type="match status" value="1"/>
</dbReference>
<dbReference type="CDD" id="cd20660">
    <property type="entry name" value="CYP4V-like"/>
    <property type="match status" value="1"/>
</dbReference>
<evidence type="ECO:0000256" key="2">
    <source>
        <dbReference type="ARBA" id="ARBA00004586"/>
    </source>
</evidence>
<dbReference type="PANTHER" id="PTHR24291:SF189">
    <property type="entry name" value="CYTOCHROME P450 4C3-RELATED"/>
    <property type="match status" value="1"/>
</dbReference>
<dbReference type="GO" id="GO:0005789">
    <property type="term" value="C:endoplasmic reticulum membrane"/>
    <property type="evidence" value="ECO:0007669"/>
    <property type="project" value="UniProtKB-SubCell"/>
</dbReference>
<dbReference type="Proteomes" id="UP001292094">
    <property type="component" value="Unassembled WGS sequence"/>
</dbReference>
<keyword evidence="6 9" id="KW-0408">Iron</keyword>
<dbReference type="Gene3D" id="1.10.630.10">
    <property type="entry name" value="Cytochrome P450"/>
    <property type="match status" value="1"/>
</dbReference>
<evidence type="ECO:0000313" key="12">
    <source>
        <dbReference type="EMBL" id="KAK4318015.1"/>
    </source>
</evidence>
<keyword evidence="4 9" id="KW-0349">Heme</keyword>
<evidence type="ECO:0000256" key="3">
    <source>
        <dbReference type="ARBA" id="ARBA00010617"/>
    </source>
</evidence>
<evidence type="ECO:0000256" key="7">
    <source>
        <dbReference type="ARBA" id="ARBA00023033"/>
    </source>
</evidence>
<dbReference type="GO" id="GO:0016705">
    <property type="term" value="F:oxidoreductase activity, acting on paired donors, with incorporation or reduction of molecular oxygen"/>
    <property type="evidence" value="ECO:0007669"/>
    <property type="project" value="InterPro"/>
</dbReference>
<dbReference type="PRINTS" id="PR00385">
    <property type="entry name" value="P450"/>
</dbReference>
<keyword evidence="11" id="KW-1133">Transmembrane helix</keyword>
<dbReference type="SUPFAM" id="SSF48264">
    <property type="entry name" value="Cytochrome P450"/>
    <property type="match status" value="1"/>
</dbReference>
<keyword evidence="11" id="KW-0812">Transmembrane</keyword>
<organism evidence="12 13">
    <name type="scientific">Petrolisthes manimaculis</name>
    <dbReference type="NCBI Taxonomy" id="1843537"/>
    <lineage>
        <taxon>Eukaryota</taxon>
        <taxon>Metazoa</taxon>
        <taxon>Ecdysozoa</taxon>
        <taxon>Arthropoda</taxon>
        <taxon>Crustacea</taxon>
        <taxon>Multicrustacea</taxon>
        <taxon>Malacostraca</taxon>
        <taxon>Eumalacostraca</taxon>
        <taxon>Eucarida</taxon>
        <taxon>Decapoda</taxon>
        <taxon>Pleocyemata</taxon>
        <taxon>Anomura</taxon>
        <taxon>Galatheoidea</taxon>
        <taxon>Porcellanidae</taxon>
        <taxon>Petrolisthes</taxon>
    </lineage>
</organism>